<evidence type="ECO:0000313" key="3">
    <source>
        <dbReference type="Proteomes" id="UP000242763"/>
    </source>
</evidence>
<sequence length="121" mass="13335">MRALLLTAAVVGSLVPASAQQMLDSYTARLSAADHFNSNGARLNSAAAIIRQDRANFYVYGSDDPEDEADAFFDDKANRAKLERMLNRGTFSPSAKRAILNGTPLIHVEIYHDFINVYVNN</sequence>
<dbReference type="EMBL" id="FORF01000035">
    <property type="protein sequence ID" value="SFJ61655.1"/>
    <property type="molecule type" value="Genomic_DNA"/>
</dbReference>
<keyword evidence="1" id="KW-0732">Signal</keyword>
<dbReference type="STRING" id="1121003.SAMN03080618_03465"/>
<gene>
    <name evidence="2" type="ORF">SAMN03080618_03465</name>
</gene>
<feature type="chain" id="PRO_5017417826" evidence="1">
    <location>
        <begin position="20"/>
        <end position="121"/>
    </location>
</feature>
<organism evidence="2 3">
    <name type="scientific">Aquamicrobium aerolatum DSM 21857</name>
    <dbReference type="NCBI Taxonomy" id="1121003"/>
    <lineage>
        <taxon>Bacteria</taxon>
        <taxon>Pseudomonadati</taxon>
        <taxon>Pseudomonadota</taxon>
        <taxon>Alphaproteobacteria</taxon>
        <taxon>Hyphomicrobiales</taxon>
        <taxon>Phyllobacteriaceae</taxon>
        <taxon>Aerobium</taxon>
    </lineage>
</organism>
<evidence type="ECO:0000313" key="2">
    <source>
        <dbReference type="EMBL" id="SFJ61655.1"/>
    </source>
</evidence>
<proteinExistence type="predicted"/>
<protein>
    <submittedName>
        <fullName evidence="2">Uncharacterized protein</fullName>
    </submittedName>
</protein>
<feature type="signal peptide" evidence="1">
    <location>
        <begin position="1"/>
        <end position="19"/>
    </location>
</feature>
<reference evidence="3" key="1">
    <citation type="submission" date="2016-10" db="EMBL/GenBank/DDBJ databases">
        <authorList>
            <person name="Varghese N."/>
            <person name="Submissions S."/>
        </authorList>
    </citation>
    <scope>NUCLEOTIDE SEQUENCE [LARGE SCALE GENOMIC DNA]</scope>
    <source>
        <strain evidence="3">DSM 21857</strain>
    </source>
</reference>
<dbReference type="Proteomes" id="UP000242763">
    <property type="component" value="Unassembled WGS sequence"/>
</dbReference>
<dbReference type="AlphaFoldDB" id="A0A1I3SS75"/>
<accession>A0A1I3SS75</accession>
<name>A0A1I3SS75_9HYPH</name>
<evidence type="ECO:0000256" key="1">
    <source>
        <dbReference type="SAM" id="SignalP"/>
    </source>
</evidence>
<keyword evidence="3" id="KW-1185">Reference proteome</keyword>